<dbReference type="PANTHER" id="PTHR17250:SF0">
    <property type="entry name" value="NEGATIVE ELONGATION FACTOR E"/>
    <property type="match status" value="1"/>
</dbReference>
<keyword evidence="14" id="KW-0175">Coiled coil</keyword>
<feature type="domain" description="RRM" evidence="22">
    <location>
        <begin position="164"/>
        <end position="234"/>
    </location>
</feature>
<keyword evidence="12 20" id="KW-0694">RNA-binding</keyword>
<dbReference type="SUPFAM" id="SSF54928">
    <property type="entry name" value="RNA-binding domain, RBD"/>
    <property type="match status" value="1"/>
</dbReference>
<dbReference type="Pfam" id="PF00076">
    <property type="entry name" value="RRM_1"/>
    <property type="match status" value="1"/>
</dbReference>
<evidence type="ECO:0000313" key="23">
    <source>
        <dbReference type="EMBL" id="CEK71969.1"/>
    </source>
</evidence>
<keyword evidence="5" id="KW-0158">Chromosome</keyword>
<evidence type="ECO:0000256" key="13">
    <source>
        <dbReference type="ARBA" id="ARBA00023015"/>
    </source>
</evidence>
<dbReference type="GO" id="GO:0034244">
    <property type="term" value="P:negative regulation of transcription elongation by RNA polymerase II"/>
    <property type="evidence" value="ECO:0007669"/>
    <property type="project" value="TreeGrafter"/>
</dbReference>
<keyword evidence="13" id="KW-0805">Transcription regulation</keyword>
<dbReference type="Gene3D" id="3.30.70.330">
    <property type="match status" value="1"/>
</dbReference>
<dbReference type="EMBL" id="HACG01025104">
    <property type="protein sequence ID" value="CEK71969.1"/>
    <property type="molecule type" value="Transcribed_RNA"/>
</dbReference>
<evidence type="ECO:0000256" key="6">
    <source>
        <dbReference type="ARBA" id="ARBA00022491"/>
    </source>
</evidence>
<evidence type="ECO:0000256" key="10">
    <source>
        <dbReference type="ARBA" id="ARBA00022765"/>
    </source>
</evidence>
<protein>
    <recommendedName>
        <fullName evidence="4">Negative elongation factor E</fullName>
    </recommendedName>
    <alternativeName>
        <fullName evidence="19">RNA-binding protein RD</fullName>
    </alternativeName>
</protein>
<evidence type="ECO:0000256" key="4">
    <source>
        <dbReference type="ARBA" id="ARBA00014464"/>
    </source>
</evidence>
<dbReference type="InterPro" id="IPR033102">
    <property type="entry name" value="NELFE"/>
</dbReference>
<evidence type="ECO:0000256" key="15">
    <source>
        <dbReference type="ARBA" id="ARBA00023163"/>
    </source>
</evidence>
<dbReference type="AlphaFoldDB" id="A0A0B6ZTN5"/>
<sequence>MVFIHFPAALTEEEEILKQTLAKLKKKKKQVQSLKAAANNQEKETTHNKSANKPAPTPSMNSADKATEQAKKLVQSGAIKVTSQKEKFGFKRSNTFEKKKDTEKPAAPLGFQPFMSFTGEGEEDKQPPSKRVKGLSESFVSAGYGNRSYDKPEREHREPPKKGNTLYVNGIGINEDLIRKSFSNFGKIVNINMETDKNTAFVTFEQMEAADQAIAEINGSMVNNIQLCVQLARRQPMLDNLGENLSAAPWSSIAASNSQKGSAHVDPRDMLSYDGDIF</sequence>
<comment type="subunit">
    <text evidence="18">The NELF complex is composed of NELFA, NELFB, NELFCD and NELFE. Interacts with NELFB.</text>
</comment>
<keyword evidence="8" id="KW-0597">Phosphoprotein</keyword>
<dbReference type="PANTHER" id="PTHR17250">
    <property type="entry name" value="NEGATIVE ELONGATION FACTOR E"/>
    <property type="match status" value="1"/>
</dbReference>
<dbReference type="SMART" id="SM00360">
    <property type="entry name" value="RRM"/>
    <property type="match status" value="1"/>
</dbReference>
<proteinExistence type="inferred from homology"/>
<evidence type="ECO:0000256" key="12">
    <source>
        <dbReference type="ARBA" id="ARBA00022884"/>
    </source>
</evidence>
<keyword evidence="11" id="KW-0832">Ubl conjugation</keyword>
<name>A0A0B6ZTN5_9EUPU</name>
<dbReference type="InterPro" id="IPR035979">
    <property type="entry name" value="RBD_domain_sf"/>
</dbReference>
<organism evidence="23">
    <name type="scientific">Arion vulgaris</name>
    <dbReference type="NCBI Taxonomy" id="1028688"/>
    <lineage>
        <taxon>Eukaryota</taxon>
        <taxon>Metazoa</taxon>
        <taxon>Spiralia</taxon>
        <taxon>Lophotrochozoa</taxon>
        <taxon>Mollusca</taxon>
        <taxon>Gastropoda</taxon>
        <taxon>Heterobranchia</taxon>
        <taxon>Euthyneura</taxon>
        <taxon>Panpulmonata</taxon>
        <taxon>Eupulmonata</taxon>
        <taxon>Stylommatophora</taxon>
        <taxon>Helicina</taxon>
        <taxon>Arionoidea</taxon>
        <taxon>Arionidae</taxon>
        <taxon>Arion</taxon>
    </lineage>
</organism>
<feature type="compositionally biased region" description="Basic and acidic residues" evidence="21">
    <location>
        <begin position="148"/>
        <end position="161"/>
    </location>
</feature>
<keyword evidence="9" id="KW-0677">Repeat</keyword>
<dbReference type="FunFam" id="3.30.70.330:FF:000188">
    <property type="entry name" value="Negative elongation factor complex member E"/>
    <property type="match status" value="1"/>
</dbReference>
<evidence type="ECO:0000256" key="1">
    <source>
        <dbReference type="ARBA" id="ARBA00004123"/>
    </source>
</evidence>
<feature type="region of interest" description="Disordered" evidence="21">
    <location>
        <begin position="92"/>
        <end position="163"/>
    </location>
</feature>
<dbReference type="PROSITE" id="PS50102">
    <property type="entry name" value="RRM"/>
    <property type="match status" value="1"/>
</dbReference>
<reference evidence="23" key="1">
    <citation type="submission" date="2014-12" db="EMBL/GenBank/DDBJ databases">
        <title>Insight into the proteome of Arion vulgaris.</title>
        <authorList>
            <person name="Aradska J."/>
            <person name="Bulat T."/>
            <person name="Smidak R."/>
            <person name="Sarate P."/>
            <person name="Gangsoo J."/>
            <person name="Sialana F."/>
            <person name="Bilban M."/>
            <person name="Lubec G."/>
        </authorList>
    </citation>
    <scope>NUCLEOTIDE SEQUENCE</scope>
    <source>
        <tissue evidence="23">Skin</tissue>
    </source>
</reference>
<evidence type="ECO:0000256" key="8">
    <source>
        <dbReference type="ARBA" id="ARBA00022553"/>
    </source>
</evidence>
<evidence type="ECO:0000256" key="3">
    <source>
        <dbReference type="ARBA" id="ARBA00006120"/>
    </source>
</evidence>
<dbReference type="GO" id="GO:0032021">
    <property type="term" value="C:NELF complex"/>
    <property type="evidence" value="ECO:0007669"/>
    <property type="project" value="InterPro"/>
</dbReference>
<evidence type="ECO:0000256" key="14">
    <source>
        <dbReference type="ARBA" id="ARBA00023054"/>
    </source>
</evidence>
<dbReference type="InterPro" id="IPR000504">
    <property type="entry name" value="RRM_dom"/>
</dbReference>
<evidence type="ECO:0000256" key="16">
    <source>
        <dbReference type="ARBA" id="ARBA00023242"/>
    </source>
</evidence>
<evidence type="ECO:0000256" key="18">
    <source>
        <dbReference type="ARBA" id="ARBA00063939"/>
    </source>
</evidence>
<comment type="function">
    <text evidence="17">Essential component of the NELF complex, a complex that negatively regulates the elongation of transcription by RNA polymerase II. The NELF complex, which acts via an association with the DSIF complex and causes transcriptional pausing, is counteracted by the P-TEFb kinase complex. Provides the strongest RNA binding activity of the NELF complex and may initially recruit the NELF complex to RNA.</text>
</comment>
<evidence type="ECO:0000256" key="11">
    <source>
        <dbReference type="ARBA" id="ARBA00022843"/>
    </source>
</evidence>
<keyword evidence="10" id="KW-0013">ADP-ribosylation</keyword>
<evidence type="ECO:0000259" key="22">
    <source>
        <dbReference type="PROSITE" id="PS50102"/>
    </source>
</evidence>
<evidence type="ECO:0000256" key="2">
    <source>
        <dbReference type="ARBA" id="ARBA00004286"/>
    </source>
</evidence>
<evidence type="ECO:0000256" key="9">
    <source>
        <dbReference type="ARBA" id="ARBA00022737"/>
    </source>
</evidence>
<dbReference type="GO" id="GO:0003723">
    <property type="term" value="F:RNA binding"/>
    <property type="evidence" value="ECO:0007669"/>
    <property type="project" value="UniProtKB-UniRule"/>
</dbReference>
<comment type="similarity">
    <text evidence="3">Belongs to the RRM NELF-E family.</text>
</comment>
<keyword evidence="16" id="KW-0539">Nucleus</keyword>
<evidence type="ECO:0000256" key="5">
    <source>
        <dbReference type="ARBA" id="ARBA00022454"/>
    </source>
</evidence>
<keyword evidence="7" id="KW-1017">Isopeptide bond</keyword>
<evidence type="ECO:0000256" key="17">
    <source>
        <dbReference type="ARBA" id="ARBA00059578"/>
    </source>
</evidence>
<evidence type="ECO:0000256" key="20">
    <source>
        <dbReference type="PROSITE-ProRule" id="PRU00176"/>
    </source>
</evidence>
<gene>
    <name evidence="23" type="primary">ORF80582</name>
</gene>
<evidence type="ECO:0000256" key="21">
    <source>
        <dbReference type="SAM" id="MobiDB-lite"/>
    </source>
</evidence>
<evidence type="ECO:0000256" key="7">
    <source>
        <dbReference type="ARBA" id="ARBA00022499"/>
    </source>
</evidence>
<dbReference type="InterPro" id="IPR012677">
    <property type="entry name" value="Nucleotide-bd_a/b_plait_sf"/>
</dbReference>
<comment type="subcellular location">
    <subcellularLocation>
        <location evidence="2">Chromosome</location>
    </subcellularLocation>
    <subcellularLocation>
        <location evidence="1">Nucleus</location>
    </subcellularLocation>
</comment>
<feature type="compositionally biased region" description="Basic and acidic residues" evidence="21">
    <location>
        <begin position="92"/>
        <end position="104"/>
    </location>
</feature>
<evidence type="ECO:0000256" key="19">
    <source>
        <dbReference type="ARBA" id="ARBA00077512"/>
    </source>
</evidence>
<keyword evidence="6" id="KW-0678">Repressor</keyword>
<keyword evidence="15" id="KW-0804">Transcription</keyword>
<dbReference type="GO" id="GO:0005694">
    <property type="term" value="C:chromosome"/>
    <property type="evidence" value="ECO:0007669"/>
    <property type="project" value="UniProtKB-SubCell"/>
</dbReference>
<feature type="region of interest" description="Disordered" evidence="21">
    <location>
        <begin position="28"/>
        <end position="74"/>
    </location>
</feature>
<accession>A0A0B6ZTN5</accession>